<reference evidence="3" key="1">
    <citation type="submission" date="2022-11" db="UniProtKB">
        <authorList>
            <consortium name="WormBaseParasite"/>
        </authorList>
    </citation>
    <scope>IDENTIFICATION</scope>
</reference>
<dbReference type="WBParaSite" id="jg19431">
    <property type="protein sequence ID" value="jg19431"/>
    <property type="gene ID" value="jg19431"/>
</dbReference>
<dbReference type="AlphaFoldDB" id="A0A915DFQ8"/>
<organism evidence="2 3">
    <name type="scientific">Ditylenchus dipsaci</name>
    <dbReference type="NCBI Taxonomy" id="166011"/>
    <lineage>
        <taxon>Eukaryota</taxon>
        <taxon>Metazoa</taxon>
        <taxon>Ecdysozoa</taxon>
        <taxon>Nematoda</taxon>
        <taxon>Chromadorea</taxon>
        <taxon>Rhabditida</taxon>
        <taxon>Tylenchina</taxon>
        <taxon>Tylenchomorpha</taxon>
        <taxon>Sphaerularioidea</taxon>
        <taxon>Anguinidae</taxon>
        <taxon>Anguininae</taxon>
        <taxon>Ditylenchus</taxon>
    </lineage>
</organism>
<accession>A0A915DFQ8</accession>
<sequence length="154" mass="17577">MVPRWWYPESGIQVVLPKWRYPGSGIQVMQLQTMSKSGNFGEERAKVLGKFMFLMDSNEQPSQLKISVNNPVLPTQERSLETIRMLASGPTKIKQPLYRTHDMMDEEEEQGAVMPMAEFSQLPPSDVSNESRDAAGQSPHHQDMRKAKEIKMQV</sequence>
<evidence type="ECO:0000313" key="3">
    <source>
        <dbReference type="WBParaSite" id="jg19431"/>
    </source>
</evidence>
<evidence type="ECO:0000256" key="1">
    <source>
        <dbReference type="SAM" id="MobiDB-lite"/>
    </source>
</evidence>
<feature type="compositionally biased region" description="Basic and acidic residues" evidence="1">
    <location>
        <begin position="140"/>
        <end position="154"/>
    </location>
</feature>
<protein>
    <submittedName>
        <fullName evidence="3">Uncharacterized protein</fullName>
    </submittedName>
</protein>
<dbReference type="Proteomes" id="UP000887574">
    <property type="component" value="Unplaced"/>
</dbReference>
<evidence type="ECO:0000313" key="2">
    <source>
        <dbReference type="Proteomes" id="UP000887574"/>
    </source>
</evidence>
<name>A0A915DFQ8_9BILA</name>
<keyword evidence="2" id="KW-1185">Reference proteome</keyword>
<feature type="region of interest" description="Disordered" evidence="1">
    <location>
        <begin position="118"/>
        <end position="154"/>
    </location>
</feature>
<proteinExistence type="predicted"/>